<dbReference type="AlphaFoldDB" id="A0AA40DKC6"/>
<reference evidence="1" key="1">
    <citation type="submission" date="2023-06" db="EMBL/GenBank/DDBJ databases">
        <title>Genome-scale phylogeny and comparative genomics of the fungal order Sordariales.</title>
        <authorList>
            <consortium name="Lawrence Berkeley National Laboratory"/>
            <person name="Hensen N."/>
            <person name="Bonometti L."/>
            <person name="Westerberg I."/>
            <person name="Brannstrom I.O."/>
            <person name="Guillou S."/>
            <person name="Cros-Aarteil S."/>
            <person name="Calhoun S."/>
            <person name="Haridas S."/>
            <person name="Kuo A."/>
            <person name="Mondo S."/>
            <person name="Pangilinan J."/>
            <person name="Riley R."/>
            <person name="Labutti K."/>
            <person name="Andreopoulos B."/>
            <person name="Lipzen A."/>
            <person name="Chen C."/>
            <person name="Yanf M."/>
            <person name="Daum C."/>
            <person name="Ng V."/>
            <person name="Clum A."/>
            <person name="Steindorff A."/>
            <person name="Ohm R."/>
            <person name="Martin F."/>
            <person name="Silar P."/>
            <person name="Natvig D."/>
            <person name="Lalanne C."/>
            <person name="Gautier V."/>
            <person name="Ament-Velasquez S.L."/>
            <person name="Kruys A."/>
            <person name="Hutchinson M.I."/>
            <person name="Powell A.J."/>
            <person name="Barry K."/>
            <person name="Miller A.N."/>
            <person name="Grigoriev I.V."/>
            <person name="Debuchy R."/>
            <person name="Gladieux P."/>
            <person name="Thoren M.H."/>
            <person name="Johannesson H."/>
        </authorList>
    </citation>
    <scope>NUCLEOTIDE SEQUENCE</scope>
    <source>
        <strain evidence="1">SMH4607-1</strain>
    </source>
</reference>
<keyword evidence="2" id="KW-1185">Reference proteome</keyword>
<sequence length="133" mass="13836">MGESALDKAMAKVAILLDICISTALAPWTSLKTMDATNSQLGSYALLLSVSTGLQALISGFTQLAGAADSAKKLVLLQERTITEQTESGSAHVPRDIMVEGPPEFGFANALEVEHSSATERQCSAVIIGNGQG</sequence>
<proteinExistence type="predicted"/>
<gene>
    <name evidence="1" type="ORF">B0H67DRAFT_648926</name>
</gene>
<protein>
    <submittedName>
        <fullName evidence="1">Uncharacterized protein</fullName>
    </submittedName>
</protein>
<dbReference type="Proteomes" id="UP001172102">
    <property type="component" value="Unassembled WGS sequence"/>
</dbReference>
<name>A0AA40DKC6_9PEZI</name>
<evidence type="ECO:0000313" key="1">
    <source>
        <dbReference type="EMBL" id="KAK0704496.1"/>
    </source>
</evidence>
<dbReference type="EMBL" id="JAUKUA010000007">
    <property type="protein sequence ID" value="KAK0704496.1"/>
    <property type="molecule type" value="Genomic_DNA"/>
</dbReference>
<evidence type="ECO:0000313" key="2">
    <source>
        <dbReference type="Proteomes" id="UP001172102"/>
    </source>
</evidence>
<accession>A0AA40DKC6</accession>
<comment type="caution">
    <text evidence="1">The sequence shown here is derived from an EMBL/GenBank/DDBJ whole genome shotgun (WGS) entry which is preliminary data.</text>
</comment>
<organism evidence="1 2">
    <name type="scientific">Lasiosphaeris hirsuta</name>
    <dbReference type="NCBI Taxonomy" id="260670"/>
    <lineage>
        <taxon>Eukaryota</taxon>
        <taxon>Fungi</taxon>
        <taxon>Dikarya</taxon>
        <taxon>Ascomycota</taxon>
        <taxon>Pezizomycotina</taxon>
        <taxon>Sordariomycetes</taxon>
        <taxon>Sordariomycetidae</taxon>
        <taxon>Sordariales</taxon>
        <taxon>Lasiosphaeriaceae</taxon>
        <taxon>Lasiosphaeris</taxon>
    </lineage>
</organism>